<organism evidence="2 3">
    <name type="scientific">Pristionchus pacificus</name>
    <name type="common">Parasitic nematode worm</name>
    <dbReference type="NCBI Taxonomy" id="54126"/>
    <lineage>
        <taxon>Eukaryota</taxon>
        <taxon>Metazoa</taxon>
        <taxon>Ecdysozoa</taxon>
        <taxon>Nematoda</taxon>
        <taxon>Chromadorea</taxon>
        <taxon>Rhabditida</taxon>
        <taxon>Rhabditina</taxon>
        <taxon>Diplogasteromorpha</taxon>
        <taxon>Diplogasteroidea</taxon>
        <taxon>Neodiplogasteridae</taxon>
        <taxon>Pristionchus</taxon>
    </lineage>
</organism>
<accession>A0A2A6CEL6</accession>
<keyword evidence="3" id="KW-1185">Reference proteome</keyword>
<sequence length="449" mass="49264">MGEELAEEEYESLSLFSFILALSQRVYSKMACNNNNSYQGSYDQHSPFADGQDFLDEEGNAVYQIRPDGSPHFIPAIERAPYQGSYDQYSPFADGQDFLDEEGNAVYQIRPDGSPHFLPAGERSPYQGSYDQYSDFADGQVSLNEEGNAVYQFRPNGSPHLIPYGELSAYQDVQSPGVYSPGLDLGKLEDYGPLALNVSVNDLASVDDFERLLKAAEDDEDTIPYLQVVVPSTQSAPIYASIDNGNHANQYSITMLPTNYGTACSSSPHQHAAFLNDPGHSAQATNHHLEQRQAVSHKVATPTSEVGVQLNSPYCSDSPSTSKSNRFNEAAKPQLRIRVPSIPEKLHASIDLEMMRMKNKGGMSKSDYKTKMDAIYNSSTIASKDKQMIAVNEKESHNEIPGLPRVGNGSPGKVPVLKRCVQDFAAKYGYGCEQMAGNPGILIISIVKK</sequence>
<gene>
    <name evidence="2" type="primary">WBGene00101767</name>
</gene>
<evidence type="ECO:0000256" key="1">
    <source>
        <dbReference type="SAM" id="MobiDB-lite"/>
    </source>
</evidence>
<feature type="compositionally biased region" description="Polar residues" evidence="1">
    <location>
        <begin position="308"/>
        <end position="327"/>
    </location>
</feature>
<protein>
    <submittedName>
        <fullName evidence="2">Uncharacterized protein</fullName>
    </submittedName>
</protein>
<evidence type="ECO:0000313" key="2">
    <source>
        <dbReference type="EnsemblMetazoa" id="PPA12213.1"/>
    </source>
</evidence>
<dbReference type="EnsemblMetazoa" id="PPA12213.1">
    <property type="protein sequence ID" value="PPA12213.1"/>
    <property type="gene ID" value="WBGene00101767"/>
</dbReference>
<evidence type="ECO:0000313" key="3">
    <source>
        <dbReference type="Proteomes" id="UP000005239"/>
    </source>
</evidence>
<name>A0A2A6CEL6_PRIPA</name>
<accession>A0A8R1UAF5</accession>
<dbReference type="Proteomes" id="UP000005239">
    <property type="component" value="Unassembled WGS sequence"/>
</dbReference>
<dbReference type="AlphaFoldDB" id="A0A2A6CEL6"/>
<reference evidence="2" key="2">
    <citation type="submission" date="2022-06" db="UniProtKB">
        <authorList>
            <consortium name="EnsemblMetazoa"/>
        </authorList>
    </citation>
    <scope>IDENTIFICATION</scope>
    <source>
        <strain evidence="2">PS312</strain>
    </source>
</reference>
<feature type="region of interest" description="Disordered" evidence="1">
    <location>
        <begin position="308"/>
        <end position="328"/>
    </location>
</feature>
<dbReference type="OrthoDB" id="3231855at2759"/>
<reference evidence="3" key="1">
    <citation type="journal article" date="2008" name="Nat. Genet.">
        <title>The Pristionchus pacificus genome provides a unique perspective on nematode lifestyle and parasitism.</title>
        <authorList>
            <person name="Dieterich C."/>
            <person name="Clifton S.W."/>
            <person name="Schuster L.N."/>
            <person name="Chinwalla A."/>
            <person name="Delehaunty K."/>
            <person name="Dinkelacker I."/>
            <person name="Fulton L."/>
            <person name="Fulton R."/>
            <person name="Godfrey J."/>
            <person name="Minx P."/>
            <person name="Mitreva M."/>
            <person name="Roeseler W."/>
            <person name="Tian H."/>
            <person name="Witte H."/>
            <person name="Yang S.P."/>
            <person name="Wilson R.K."/>
            <person name="Sommer R.J."/>
        </authorList>
    </citation>
    <scope>NUCLEOTIDE SEQUENCE [LARGE SCALE GENOMIC DNA]</scope>
    <source>
        <strain evidence="3">PS312</strain>
    </source>
</reference>
<proteinExistence type="predicted"/>